<reference evidence="8 9" key="1">
    <citation type="submission" date="2016-07" db="EMBL/GenBank/DDBJ databases">
        <title>Draft genome of the white-rot fungus Obba rivulosa 3A-2.</title>
        <authorList>
            <consortium name="DOE Joint Genome Institute"/>
            <person name="Miettinen O."/>
            <person name="Riley R."/>
            <person name="Acob R."/>
            <person name="Barry K."/>
            <person name="Cullen D."/>
            <person name="De Vries R."/>
            <person name="Hainaut M."/>
            <person name="Hatakka A."/>
            <person name="Henrissat B."/>
            <person name="Hilden K."/>
            <person name="Kuo R."/>
            <person name="Labutti K."/>
            <person name="Lipzen A."/>
            <person name="Makela M.R."/>
            <person name="Sandor L."/>
            <person name="Spatafora J.W."/>
            <person name="Grigoriev I.V."/>
            <person name="Hibbett D.S."/>
        </authorList>
    </citation>
    <scope>NUCLEOTIDE SEQUENCE [LARGE SCALE GENOMIC DNA]</scope>
    <source>
        <strain evidence="8 9">3A-2</strain>
    </source>
</reference>
<dbReference type="PANTHER" id="PTHR23501:SF102">
    <property type="entry name" value="DRUG TRANSPORTER, PUTATIVE (AFU_ORTHOLOGUE AFUA_3G08530)-RELATED"/>
    <property type="match status" value="1"/>
</dbReference>
<evidence type="ECO:0000313" key="8">
    <source>
        <dbReference type="EMBL" id="OCH84114.1"/>
    </source>
</evidence>
<dbReference type="Pfam" id="PF07690">
    <property type="entry name" value="MFS_1"/>
    <property type="match status" value="1"/>
</dbReference>
<feature type="transmembrane region" description="Helical" evidence="6">
    <location>
        <begin position="381"/>
        <end position="401"/>
    </location>
</feature>
<feature type="transmembrane region" description="Helical" evidence="6">
    <location>
        <begin position="60"/>
        <end position="79"/>
    </location>
</feature>
<keyword evidence="9" id="KW-1185">Reference proteome</keyword>
<gene>
    <name evidence="8" type="ORF">OBBRIDRAFT_438304</name>
</gene>
<dbReference type="InterPro" id="IPR011701">
    <property type="entry name" value="MFS"/>
</dbReference>
<feature type="domain" description="Major facilitator superfamily (MFS) profile" evidence="7">
    <location>
        <begin position="26"/>
        <end position="510"/>
    </location>
</feature>
<dbReference type="InterPro" id="IPR036259">
    <property type="entry name" value="MFS_trans_sf"/>
</dbReference>
<feature type="transmembrane region" description="Helical" evidence="6">
    <location>
        <begin position="219"/>
        <end position="238"/>
    </location>
</feature>
<name>A0A8E2DFS5_9APHY</name>
<keyword evidence="3 6" id="KW-1133">Transmembrane helix</keyword>
<evidence type="ECO:0000256" key="1">
    <source>
        <dbReference type="ARBA" id="ARBA00004141"/>
    </source>
</evidence>
<dbReference type="PROSITE" id="PS50850">
    <property type="entry name" value="MFS"/>
    <property type="match status" value="1"/>
</dbReference>
<feature type="transmembrane region" description="Helical" evidence="6">
    <location>
        <begin position="413"/>
        <end position="435"/>
    </location>
</feature>
<feature type="transmembrane region" description="Helical" evidence="6">
    <location>
        <begin position="486"/>
        <end position="505"/>
    </location>
</feature>
<keyword evidence="2 6" id="KW-0812">Transmembrane</keyword>
<feature type="transmembrane region" description="Helical" evidence="6">
    <location>
        <begin position="23"/>
        <end position="48"/>
    </location>
</feature>
<dbReference type="SUPFAM" id="SSF103473">
    <property type="entry name" value="MFS general substrate transporter"/>
    <property type="match status" value="1"/>
</dbReference>
<dbReference type="InterPro" id="IPR005829">
    <property type="entry name" value="Sugar_transporter_CS"/>
</dbReference>
<dbReference type="PANTHER" id="PTHR23501">
    <property type="entry name" value="MAJOR FACILITATOR SUPERFAMILY"/>
    <property type="match status" value="1"/>
</dbReference>
<dbReference type="GO" id="GO:0022857">
    <property type="term" value="F:transmembrane transporter activity"/>
    <property type="evidence" value="ECO:0007669"/>
    <property type="project" value="InterPro"/>
</dbReference>
<evidence type="ECO:0000256" key="3">
    <source>
        <dbReference type="ARBA" id="ARBA00022989"/>
    </source>
</evidence>
<feature type="region of interest" description="Disordered" evidence="5">
    <location>
        <begin position="524"/>
        <end position="547"/>
    </location>
</feature>
<evidence type="ECO:0000259" key="7">
    <source>
        <dbReference type="PROSITE" id="PS50850"/>
    </source>
</evidence>
<dbReference type="Gene3D" id="1.20.1250.20">
    <property type="entry name" value="MFS general substrate transporter like domains"/>
    <property type="match status" value="1"/>
</dbReference>
<evidence type="ECO:0000256" key="2">
    <source>
        <dbReference type="ARBA" id="ARBA00022692"/>
    </source>
</evidence>
<feature type="transmembrane region" description="Helical" evidence="6">
    <location>
        <begin position="178"/>
        <end position="198"/>
    </location>
</feature>
<feature type="transmembrane region" description="Helical" evidence="6">
    <location>
        <begin position="325"/>
        <end position="345"/>
    </location>
</feature>
<dbReference type="GO" id="GO:0005886">
    <property type="term" value="C:plasma membrane"/>
    <property type="evidence" value="ECO:0007669"/>
    <property type="project" value="TreeGrafter"/>
</dbReference>
<dbReference type="PROSITE" id="PS00216">
    <property type="entry name" value="SUGAR_TRANSPORT_1"/>
    <property type="match status" value="1"/>
</dbReference>
<proteinExistence type="predicted"/>
<comment type="subcellular location">
    <subcellularLocation>
        <location evidence="1">Membrane</location>
        <topology evidence="1">Multi-pass membrane protein</topology>
    </subcellularLocation>
</comment>
<feature type="transmembrane region" description="Helical" evidence="6">
    <location>
        <begin position="350"/>
        <end position="369"/>
    </location>
</feature>
<feature type="transmembrane region" description="Helical" evidence="6">
    <location>
        <begin position="285"/>
        <end position="305"/>
    </location>
</feature>
<protein>
    <submittedName>
        <fullName evidence="8">Mfs1.1 protein</fullName>
    </submittedName>
</protein>
<organism evidence="8 9">
    <name type="scientific">Obba rivulosa</name>
    <dbReference type="NCBI Taxonomy" id="1052685"/>
    <lineage>
        <taxon>Eukaryota</taxon>
        <taxon>Fungi</taxon>
        <taxon>Dikarya</taxon>
        <taxon>Basidiomycota</taxon>
        <taxon>Agaricomycotina</taxon>
        <taxon>Agaricomycetes</taxon>
        <taxon>Polyporales</taxon>
        <taxon>Gelatoporiaceae</taxon>
        <taxon>Obba</taxon>
    </lineage>
</organism>
<dbReference type="OrthoDB" id="3437016at2759"/>
<feature type="transmembrane region" description="Helical" evidence="6">
    <location>
        <begin position="91"/>
        <end position="110"/>
    </location>
</feature>
<keyword evidence="4 6" id="KW-0472">Membrane</keyword>
<evidence type="ECO:0000256" key="5">
    <source>
        <dbReference type="SAM" id="MobiDB-lite"/>
    </source>
</evidence>
<accession>A0A8E2DFS5</accession>
<evidence type="ECO:0000256" key="6">
    <source>
        <dbReference type="SAM" id="Phobius"/>
    </source>
</evidence>
<dbReference type="AlphaFoldDB" id="A0A8E2DFS5"/>
<feature type="transmembrane region" description="Helical" evidence="6">
    <location>
        <begin position="244"/>
        <end position="264"/>
    </location>
</feature>
<dbReference type="InterPro" id="IPR020846">
    <property type="entry name" value="MFS_dom"/>
</dbReference>
<dbReference type="Proteomes" id="UP000250043">
    <property type="component" value="Unassembled WGS sequence"/>
</dbReference>
<evidence type="ECO:0000313" key="9">
    <source>
        <dbReference type="Proteomes" id="UP000250043"/>
    </source>
</evidence>
<dbReference type="EMBL" id="KV722721">
    <property type="protein sequence ID" value="OCH84114.1"/>
    <property type="molecule type" value="Genomic_DNA"/>
</dbReference>
<evidence type="ECO:0000256" key="4">
    <source>
        <dbReference type="ARBA" id="ARBA00023136"/>
    </source>
</evidence>
<sequence length="572" mass="60570">MSDTEERGAAPPATQKTGKGRDFWLTFIAIVMSLFLSALDLTGVATALPTITADLNGGDNFVWVGSAFALSSTAVLPLSGGLADIFGRKPIMLISIAFFAVGSALAGAAQSMNICLILAVQGVGGGGIINLTEIITSDLVPLAERGLYQGMLGLTWSFASGIGPPIGGSFAEKASWRWLFYLNLPLTGIAFVLVAVFLRVRTPPGSMKEKLRRVDWTGNAIAIVGTTLAVIGLTWAGIKYPWSSGKVLGLLISGLFLIGVFVVYEAKVPVEPTIPWEVVNNRTSISGFASTFVHGITSISIIYYLPVFFQACLGASPIRSGVDMLATALVVAPFALICGAMVQVLNKYRAANVTGWTLTIIGFGLLTLLKSTSSIGQWVGYQFVAAAGTGMIFAGTVFPILAPLPVSRTAAALAFFAFMRAFAQTWGITISATILQNELKKKLPEAFLAQFPQGTEIAYAAIPQIGNLPEPLRSEVRDAFAKSMAVIWKTMIGIAGLGFLTLFGLKEVEMKMFTDDAFGLSVEEKRQRDEEATMTGYSPGATTPKEEGTVVAPKHGNTLEAALGEASEGLHV</sequence>